<evidence type="ECO:0000256" key="2">
    <source>
        <dbReference type="ARBA" id="ARBA00022448"/>
    </source>
</evidence>
<reference evidence="10 11" key="1">
    <citation type="submission" date="2017-10" db="EMBL/GenBank/DDBJ databases">
        <title>The draft genome sequence of Lewinella nigricans NBRC 102662.</title>
        <authorList>
            <person name="Wang K."/>
        </authorList>
    </citation>
    <scope>NUCLEOTIDE SEQUENCE [LARGE SCALE GENOMIC DNA]</scope>
    <source>
        <strain evidence="10 11">NBRC 102662</strain>
    </source>
</reference>
<comment type="subcellular location">
    <subcellularLocation>
        <location evidence="1 8">Cell outer membrane</location>
        <topology evidence="1 8">Multi-pass membrane protein</topology>
    </subcellularLocation>
</comment>
<dbReference type="PANTHER" id="PTHR30069">
    <property type="entry name" value="TONB-DEPENDENT OUTER MEMBRANE RECEPTOR"/>
    <property type="match status" value="1"/>
</dbReference>
<keyword evidence="11" id="KW-1185">Reference proteome</keyword>
<comment type="similarity">
    <text evidence="8">Belongs to the TonB-dependent receptor family.</text>
</comment>
<dbReference type="InterPro" id="IPR023997">
    <property type="entry name" value="TonB-dep_OMP_SusC/RagA_CS"/>
</dbReference>
<dbReference type="InterPro" id="IPR023996">
    <property type="entry name" value="TonB-dep_OMP_SusC/RagA"/>
</dbReference>
<dbReference type="Gene3D" id="2.40.170.20">
    <property type="entry name" value="TonB-dependent receptor, beta-barrel domain"/>
    <property type="match status" value="1"/>
</dbReference>
<protein>
    <submittedName>
        <fullName evidence="10">SusC/RagA family TonB-linked outer membrane protein</fullName>
    </submittedName>
</protein>
<dbReference type="Pfam" id="PF13715">
    <property type="entry name" value="CarbopepD_reg_2"/>
    <property type="match status" value="1"/>
</dbReference>
<dbReference type="InterPro" id="IPR039426">
    <property type="entry name" value="TonB-dep_rcpt-like"/>
</dbReference>
<dbReference type="PROSITE" id="PS52016">
    <property type="entry name" value="TONB_DEPENDENT_REC_3"/>
    <property type="match status" value="1"/>
</dbReference>
<keyword evidence="5" id="KW-0732">Signal</keyword>
<dbReference type="InterPro" id="IPR008969">
    <property type="entry name" value="CarboxyPept-like_regulatory"/>
</dbReference>
<evidence type="ECO:0000256" key="7">
    <source>
        <dbReference type="ARBA" id="ARBA00023237"/>
    </source>
</evidence>
<proteinExistence type="inferred from homology"/>
<evidence type="ECO:0000259" key="9">
    <source>
        <dbReference type="Pfam" id="PF07715"/>
    </source>
</evidence>
<dbReference type="AlphaFoldDB" id="A0A2D0N2L2"/>
<keyword evidence="7 8" id="KW-0998">Cell outer membrane</keyword>
<dbReference type="RefSeq" id="WP_099153901.1">
    <property type="nucleotide sequence ID" value="NZ_PDUD01000037.1"/>
</dbReference>
<organism evidence="10 11">
    <name type="scientific">Flavilitoribacter nigricans (strain ATCC 23147 / DSM 23189 / NBRC 102662 / NCIMB 1420 / SS-2)</name>
    <name type="common">Lewinella nigricans</name>
    <dbReference type="NCBI Taxonomy" id="1122177"/>
    <lineage>
        <taxon>Bacteria</taxon>
        <taxon>Pseudomonadati</taxon>
        <taxon>Bacteroidota</taxon>
        <taxon>Saprospiria</taxon>
        <taxon>Saprospirales</taxon>
        <taxon>Lewinellaceae</taxon>
        <taxon>Flavilitoribacter</taxon>
    </lineage>
</organism>
<dbReference type="FunFam" id="2.170.130.10:FF:000003">
    <property type="entry name" value="SusC/RagA family TonB-linked outer membrane protein"/>
    <property type="match status" value="1"/>
</dbReference>
<dbReference type="GO" id="GO:0015344">
    <property type="term" value="F:siderophore uptake transmembrane transporter activity"/>
    <property type="evidence" value="ECO:0007669"/>
    <property type="project" value="TreeGrafter"/>
</dbReference>
<feature type="domain" description="TonB-dependent receptor plug" evidence="9">
    <location>
        <begin position="117"/>
        <end position="217"/>
    </location>
</feature>
<dbReference type="SUPFAM" id="SSF49464">
    <property type="entry name" value="Carboxypeptidase regulatory domain-like"/>
    <property type="match status" value="1"/>
</dbReference>
<evidence type="ECO:0000256" key="1">
    <source>
        <dbReference type="ARBA" id="ARBA00004571"/>
    </source>
</evidence>
<dbReference type="EMBL" id="PDUD01000037">
    <property type="protein sequence ID" value="PHN02761.1"/>
    <property type="molecule type" value="Genomic_DNA"/>
</dbReference>
<keyword evidence="3 8" id="KW-1134">Transmembrane beta strand</keyword>
<name>A0A2D0N2L2_FLAN2</name>
<dbReference type="NCBIfam" id="TIGR04057">
    <property type="entry name" value="SusC_RagA_signa"/>
    <property type="match status" value="1"/>
</dbReference>
<evidence type="ECO:0000256" key="4">
    <source>
        <dbReference type="ARBA" id="ARBA00022692"/>
    </source>
</evidence>
<comment type="caution">
    <text evidence="10">The sequence shown here is derived from an EMBL/GenBank/DDBJ whole genome shotgun (WGS) entry which is preliminary data.</text>
</comment>
<dbReference type="Pfam" id="PF07715">
    <property type="entry name" value="Plug"/>
    <property type="match status" value="1"/>
</dbReference>
<evidence type="ECO:0000256" key="8">
    <source>
        <dbReference type="PROSITE-ProRule" id="PRU01360"/>
    </source>
</evidence>
<sequence length="1037" mass="115500">MTRHRTHLQQILWLFFGLCVTTGLFGQQRISGLVTDTDRNPLIGVNIMEAGTNNGTVTDFDGTYELTVGENASLTFSYTGYQSQTVETQGRSSIDLQLSEGALLDEVVVVGYGREKKSTLTGAVASIDNKQLTSVPVANSANLLAGRVPGVMTRQNSGLPGSENTQIRIRGYAGAPLVLVDGIQASFDRIDPNDIESITVLKDAAAAVYGARAGNGVILVTTKRGREGPARITYNGSYTSMSASRLFQQVNTTQYVELVRESDLLDGAGLDATFSEEDLQKFANKERGYEGGDWINGLIKNNAPMHQHNLSVSGGNEDVKYFTSFGYMDQESYFRSRDYDYGRYNARSNIDARINDNLSFNLDLSYRFEKTERPSNNIDALMVELATTRPTFPTSLPDPSIGEAFSGFSQRNPISTSKRSNAGFWDRDEDVIQGRLGINYDLPFVTGLSAKAEVGLTRYNRAIKSFAKPTDLYEYQPETETYLYQATQRGVSSISESQFRRTQFYPLLSLTFDRTFGDHDIKALALYEQITRKFSNFSAGRLDLLSFAIPELFIGSQNNQTNNGFSGSDIGRKSYVGRLNYSFKDKYLFEATFRADGNVLFSPQTRWGYFPSLSAGWVISEDLNLGTGSTVDFLKLRASYSQLGDDTANGLTGFDYLTGFELQDPFILGDGVAQPTIRTRGLVNPLLTWEEMTVYNIGLETRLWNGKLSLETELFYRKREGIIAQNIEDVPSTFGANLPVVNINSQDNRGIEISAVYQERIGDFRIELAPNFSLARSKWLEVKSQEAFEDPDQKRLFELDGKNVNRFVGYVADGIFMSQQEIDNHPVIQDDNENLTLRPGDIRYKDLDGDGIITFRDQDVIAFATGIPEMVFGMNIGMSYKNFRLSALLQGASRFAINISGAARTMFSNQSIPLTYHYDLRWQPDPNNPSVNINPDAALPAASQSPSFNNNRNSDFWVKDVTYFRLKNLNLSYSLPNTVLGNSGIKQAEVYVAGENLLLLTNLGIYDRSFDPEFQPGSPTNRLPITRSVAFGLRISL</sequence>
<gene>
    <name evidence="10" type="ORF">CRP01_30725</name>
</gene>
<dbReference type="Proteomes" id="UP000223913">
    <property type="component" value="Unassembled WGS sequence"/>
</dbReference>
<dbReference type="NCBIfam" id="TIGR04056">
    <property type="entry name" value="OMP_RagA_SusC"/>
    <property type="match status" value="1"/>
</dbReference>
<evidence type="ECO:0000256" key="3">
    <source>
        <dbReference type="ARBA" id="ARBA00022452"/>
    </source>
</evidence>
<keyword evidence="2 8" id="KW-0813">Transport</keyword>
<accession>A0A2D0N2L2</accession>
<dbReference type="InterPro" id="IPR037066">
    <property type="entry name" value="Plug_dom_sf"/>
</dbReference>
<dbReference type="GO" id="GO:0044718">
    <property type="term" value="P:siderophore transmembrane transport"/>
    <property type="evidence" value="ECO:0007669"/>
    <property type="project" value="TreeGrafter"/>
</dbReference>
<evidence type="ECO:0000313" key="10">
    <source>
        <dbReference type="EMBL" id="PHN02761.1"/>
    </source>
</evidence>
<dbReference type="GO" id="GO:0009279">
    <property type="term" value="C:cell outer membrane"/>
    <property type="evidence" value="ECO:0007669"/>
    <property type="project" value="UniProtKB-SubCell"/>
</dbReference>
<evidence type="ECO:0000256" key="5">
    <source>
        <dbReference type="ARBA" id="ARBA00022729"/>
    </source>
</evidence>
<dbReference type="InterPro" id="IPR012910">
    <property type="entry name" value="Plug_dom"/>
</dbReference>
<keyword evidence="6 8" id="KW-0472">Membrane</keyword>
<keyword evidence="4 8" id="KW-0812">Transmembrane</keyword>
<dbReference type="Gene3D" id="2.60.40.1120">
    <property type="entry name" value="Carboxypeptidase-like, regulatory domain"/>
    <property type="match status" value="1"/>
</dbReference>
<dbReference type="PANTHER" id="PTHR30069:SF29">
    <property type="entry name" value="HEMOGLOBIN AND HEMOGLOBIN-HAPTOGLOBIN-BINDING PROTEIN 1-RELATED"/>
    <property type="match status" value="1"/>
</dbReference>
<evidence type="ECO:0000256" key="6">
    <source>
        <dbReference type="ARBA" id="ARBA00023136"/>
    </source>
</evidence>
<dbReference type="InterPro" id="IPR036942">
    <property type="entry name" value="Beta-barrel_TonB_sf"/>
</dbReference>
<evidence type="ECO:0000313" key="11">
    <source>
        <dbReference type="Proteomes" id="UP000223913"/>
    </source>
</evidence>
<dbReference type="SUPFAM" id="SSF56935">
    <property type="entry name" value="Porins"/>
    <property type="match status" value="1"/>
</dbReference>
<dbReference type="Gene3D" id="2.170.130.10">
    <property type="entry name" value="TonB-dependent receptor, plug domain"/>
    <property type="match status" value="1"/>
</dbReference>
<dbReference type="OrthoDB" id="9768177at2"/>